<dbReference type="RefSeq" id="WP_187014725.1">
    <property type="nucleotide sequence ID" value="NZ_JACOQI010000007.1"/>
</dbReference>
<dbReference type="Proteomes" id="UP000620327">
    <property type="component" value="Unassembled WGS sequence"/>
</dbReference>
<dbReference type="Gene3D" id="3.40.630.30">
    <property type="match status" value="1"/>
</dbReference>
<organism evidence="4 5">
    <name type="scientific">Dysosmobacter segnis</name>
    <dbReference type="NCBI Taxonomy" id="2763042"/>
    <lineage>
        <taxon>Bacteria</taxon>
        <taxon>Bacillati</taxon>
        <taxon>Bacillota</taxon>
        <taxon>Clostridia</taxon>
        <taxon>Eubacteriales</taxon>
        <taxon>Oscillospiraceae</taxon>
        <taxon>Dysosmobacter</taxon>
    </lineage>
</organism>
<keyword evidence="2" id="KW-0012">Acyltransferase</keyword>
<evidence type="ECO:0000313" key="4">
    <source>
        <dbReference type="EMBL" id="MBC5770474.1"/>
    </source>
</evidence>
<dbReference type="CDD" id="cd04301">
    <property type="entry name" value="NAT_SF"/>
    <property type="match status" value="1"/>
</dbReference>
<dbReference type="InterPro" id="IPR016181">
    <property type="entry name" value="Acyl_CoA_acyltransferase"/>
</dbReference>
<proteinExistence type="predicted"/>
<gene>
    <name evidence="4" type="ORF">H8Z83_09095</name>
</gene>
<dbReference type="EMBL" id="JACOQI010000007">
    <property type="protein sequence ID" value="MBC5770474.1"/>
    <property type="molecule type" value="Genomic_DNA"/>
</dbReference>
<name>A0A923MJR5_9FIRM</name>
<dbReference type="PANTHER" id="PTHR43877">
    <property type="entry name" value="AMINOALKYLPHOSPHONATE N-ACETYLTRANSFERASE-RELATED-RELATED"/>
    <property type="match status" value="1"/>
</dbReference>
<keyword evidence="1" id="KW-0808">Transferase</keyword>
<dbReference type="PANTHER" id="PTHR43877:SF2">
    <property type="entry name" value="AMINOALKYLPHOSPHONATE N-ACETYLTRANSFERASE-RELATED"/>
    <property type="match status" value="1"/>
</dbReference>
<comment type="caution">
    <text evidence="4">The sequence shown here is derived from an EMBL/GenBank/DDBJ whole genome shotgun (WGS) entry which is preliminary data.</text>
</comment>
<dbReference type="InterPro" id="IPR050832">
    <property type="entry name" value="Bact_Acetyltransf"/>
</dbReference>
<dbReference type="Pfam" id="PF00583">
    <property type="entry name" value="Acetyltransf_1"/>
    <property type="match status" value="1"/>
</dbReference>
<dbReference type="PROSITE" id="PS51186">
    <property type="entry name" value="GNAT"/>
    <property type="match status" value="1"/>
</dbReference>
<keyword evidence="5" id="KW-1185">Reference proteome</keyword>
<evidence type="ECO:0000256" key="2">
    <source>
        <dbReference type="ARBA" id="ARBA00023315"/>
    </source>
</evidence>
<evidence type="ECO:0000259" key="3">
    <source>
        <dbReference type="PROSITE" id="PS51186"/>
    </source>
</evidence>
<sequence length="154" mass="17425">MLTIRRFQKGDEETLSVMIRRTLREVNYTSPKSELDYLIPHYSPETMVELSETGHTYVLEEDGQIVGSGTVLPDGETEAEIVAAFLAPESIGKGYGRELFEALEADELAAKAQRVWLTSSDMALGFYEHMGWVNPNGYRVRAGEDNLLYMEKRK</sequence>
<dbReference type="InterPro" id="IPR000182">
    <property type="entry name" value="GNAT_dom"/>
</dbReference>
<protein>
    <submittedName>
        <fullName evidence="4">GNAT family N-acetyltransferase</fullName>
    </submittedName>
</protein>
<dbReference type="GO" id="GO:0016747">
    <property type="term" value="F:acyltransferase activity, transferring groups other than amino-acyl groups"/>
    <property type="evidence" value="ECO:0007669"/>
    <property type="project" value="InterPro"/>
</dbReference>
<evidence type="ECO:0000256" key="1">
    <source>
        <dbReference type="ARBA" id="ARBA00022679"/>
    </source>
</evidence>
<reference evidence="4" key="1">
    <citation type="submission" date="2020-08" db="EMBL/GenBank/DDBJ databases">
        <title>Genome public.</title>
        <authorList>
            <person name="Liu C."/>
            <person name="Sun Q."/>
        </authorList>
    </citation>
    <scope>NUCLEOTIDE SEQUENCE</scope>
    <source>
        <strain evidence="4">BX15</strain>
    </source>
</reference>
<dbReference type="AlphaFoldDB" id="A0A923MJR5"/>
<accession>A0A923MJR5</accession>
<evidence type="ECO:0000313" key="5">
    <source>
        <dbReference type="Proteomes" id="UP000620327"/>
    </source>
</evidence>
<dbReference type="SUPFAM" id="SSF55729">
    <property type="entry name" value="Acyl-CoA N-acyltransferases (Nat)"/>
    <property type="match status" value="1"/>
</dbReference>
<feature type="domain" description="N-acetyltransferase" evidence="3">
    <location>
        <begin position="2"/>
        <end position="154"/>
    </location>
</feature>